<feature type="compositionally biased region" description="Low complexity" evidence="16">
    <location>
        <begin position="1292"/>
        <end position="1319"/>
    </location>
</feature>
<dbReference type="Gene3D" id="2.170.270.10">
    <property type="entry name" value="SET domain"/>
    <property type="match status" value="1"/>
</dbReference>
<feature type="region of interest" description="Disordered" evidence="16">
    <location>
        <begin position="1532"/>
        <end position="1554"/>
    </location>
</feature>
<evidence type="ECO:0000256" key="2">
    <source>
        <dbReference type="ARBA" id="ARBA00022553"/>
    </source>
</evidence>
<dbReference type="PROSITE" id="PS51543">
    <property type="entry name" value="FYRC"/>
    <property type="match status" value="1"/>
</dbReference>
<proteinExistence type="predicted"/>
<dbReference type="GO" id="GO:0006325">
    <property type="term" value="P:chromatin organization"/>
    <property type="evidence" value="ECO:0007669"/>
    <property type="project" value="UniProtKB-KW"/>
</dbReference>
<feature type="compositionally biased region" description="Basic and acidic residues" evidence="16">
    <location>
        <begin position="302"/>
        <end position="313"/>
    </location>
</feature>
<evidence type="ECO:0000256" key="9">
    <source>
        <dbReference type="ARBA" id="ARBA00022833"/>
    </source>
</evidence>
<gene>
    <name evidence="21" type="ORF">niasHT_015535</name>
</gene>
<keyword evidence="4" id="KW-0808">Transferase</keyword>
<dbReference type="PROSITE" id="PS51542">
    <property type="entry name" value="FYRN"/>
    <property type="match status" value="1"/>
</dbReference>
<feature type="domain" description="SET" evidence="18">
    <location>
        <begin position="2513"/>
        <end position="2629"/>
    </location>
</feature>
<dbReference type="InterPro" id="IPR001965">
    <property type="entry name" value="Znf_PHD"/>
</dbReference>
<dbReference type="PROSITE" id="PS51805">
    <property type="entry name" value="EPHD"/>
    <property type="match status" value="1"/>
</dbReference>
<feature type="compositionally biased region" description="Polar residues" evidence="16">
    <location>
        <begin position="1320"/>
        <end position="1330"/>
    </location>
</feature>
<feature type="compositionally biased region" description="Basic and acidic residues" evidence="16">
    <location>
        <begin position="1280"/>
        <end position="1291"/>
    </location>
</feature>
<keyword evidence="3" id="KW-0489">Methyltransferase</keyword>
<evidence type="ECO:0000256" key="1">
    <source>
        <dbReference type="ARBA" id="ARBA00004123"/>
    </source>
</evidence>
<dbReference type="CDD" id="cd15513">
    <property type="entry name" value="PHD5_KMT2C_like"/>
    <property type="match status" value="1"/>
</dbReference>
<evidence type="ECO:0000313" key="21">
    <source>
        <dbReference type="EMBL" id="KAL3108613.1"/>
    </source>
</evidence>
<dbReference type="GO" id="GO:0005654">
    <property type="term" value="C:nucleoplasm"/>
    <property type="evidence" value="ECO:0007669"/>
    <property type="project" value="UniProtKB-ARBA"/>
</dbReference>
<evidence type="ECO:0000256" key="5">
    <source>
        <dbReference type="ARBA" id="ARBA00022691"/>
    </source>
</evidence>
<dbReference type="InterPro" id="IPR003888">
    <property type="entry name" value="FYrich_N"/>
</dbReference>
<keyword evidence="5" id="KW-0949">S-adenosyl-L-methionine</keyword>
<dbReference type="SMART" id="SM00249">
    <property type="entry name" value="PHD"/>
    <property type="match status" value="5"/>
</dbReference>
<dbReference type="PROSITE" id="PS50280">
    <property type="entry name" value="SET"/>
    <property type="match status" value="1"/>
</dbReference>
<feature type="region of interest" description="Disordered" evidence="16">
    <location>
        <begin position="207"/>
        <end position="341"/>
    </location>
</feature>
<feature type="compositionally biased region" description="Basic and acidic residues" evidence="16">
    <location>
        <begin position="367"/>
        <end position="384"/>
    </location>
</feature>
<feature type="region of interest" description="Disordered" evidence="16">
    <location>
        <begin position="1054"/>
        <end position="1078"/>
    </location>
</feature>
<dbReference type="GO" id="GO:0008270">
    <property type="term" value="F:zinc ion binding"/>
    <property type="evidence" value="ECO:0007669"/>
    <property type="project" value="UniProtKB-KW"/>
</dbReference>
<feature type="compositionally biased region" description="Low complexity" evidence="16">
    <location>
        <begin position="1331"/>
        <end position="1340"/>
    </location>
</feature>
<keyword evidence="2" id="KW-0597">Phosphoprotein</keyword>
<dbReference type="SMART" id="SM00541">
    <property type="entry name" value="FYRN"/>
    <property type="match status" value="1"/>
</dbReference>
<evidence type="ECO:0000259" key="18">
    <source>
        <dbReference type="PROSITE" id="PS50280"/>
    </source>
</evidence>
<dbReference type="Pfam" id="PF00628">
    <property type="entry name" value="PHD"/>
    <property type="match status" value="1"/>
</dbReference>
<feature type="region of interest" description="Disordered" evidence="16">
    <location>
        <begin position="1403"/>
        <end position="1459"/>
    </location>
</feature>
<dbReference type="Proteomes" id="UP001620626">
    <property type="component" value="Unassembled WGS sequence"/>
</dbReference>
<dbReference type="InterPro" id="IPR011011">
    <property type="entry name" value="Znf_FYVE_PHD"/>
</dbReference>
<evidence type="ECO:0008006" key="23">
    <source>
        <dbReference type="Google" id="ProtNLM"/>
    </source>
</evidence>
<keyword evidence="6" id="KW-0479">Metal-binding</keyword>
<dbReference type="SUPFAM" id="SSF82199">
    <property type="entry name" value="SET domain"/>
    <property type="match status" value="1"/>
</dbReference>
<feature type="region of interest" description="Disordered" evidence="16">
    <location>
        <begin position="1786"/>
        <end position="1806"/>
    </location>
</feature>
<feature type="compositionally biased region" description="Polar residues" evidence="16">
    <location>
        <begin position="1403"/>
        <end position="1424"/>
    </location>
</feature>
<accession>A0ABD2L0C8</accession>
<feature type="compositionally biased region" description="Low complexity" evidence="16">
    <location>
        <begin position="1435"/>
        <end position="1445"/>
    </location>
</feature>
<evidence type="ECO:0000256" key="14">
    <source>
        <dbReference type="PROSITE-ProRule" id="PRU00146"/>
    </source>
</evidence>
<dbReference type="Gene3D" id="3.30.40.10">
    <property type="entry name" value="Zinc/RING finger domain, C3HC4 (zinc finger)"/>
    <property type="match status" value="3"/>
</dbReference>
<dbReference type="Pfam" id="PF00856">
    <property type="entry name" value="SET"/>
    <property type="match status" value="1"/>
</dbReference>
<feature type="compositionally biased region" description="Low complexity" evidence="16">
    <location>
        <begin position="935"/>
        <end position="946"/>
    </location>
</feature>
<keyword evidence="22" id="KW-1185">Reference proteome</keyword>
<feature type="compositionally biased region" description="Polar residues" evidence="16">
    <location>
        <begin position="270"/>
        <end position="284"/>
    </location>
</feature>
<evidence type="ECO:0000256" key="8">
    <source>
        <dbReference type="ARBA" id="ARBA00022771"/>
    </source>
</evidence>
<evidence type="ECO:0000256" key="3">
    <source>
        <dbReference type="ARBA" id="ARBA00022603"/>
    </source>
</evidence>
<dbReference type="InterPro" id="IPR013083">
    <property type="entry name" value="Znf_RING/FYVE/PHD"/>
</dbReference>
<evidence type="ECO:0000256" key="16">
    <source>
        <dbReference type="SAM" id="MobiDB-lite"/>
    </source>
</evidence>
<keyword evidence="12" id="KW-0804">Transcription</keyword>
<feature type="domain" description="PHD-type" evidence="17">
    <location>
        <begin position="532"/>
        <end position="596"/>
    </location>
</feature>
<keyword evidence="10" id="KW-0156">Chromatin regulator</keyword>
<dbReference type="FunFam" id="3.30.40.10:FF:000002">
    <property type="entry name" value="Histone-lysine N-methyltransferase"/>
    <property type="match status" value="1"/>
</dbReference>
<dbReference type="CDD" id="cd15512">
    <property type="entry name" value="PHD4_KMT2C_like"/>
    <property type="match status" value="1"/>
</dbReference>
<feature type="compositionally biased region" description="Low complexity" evidence="16">
    <location>
        <begin position="1348"/>
        <end position="1365"/>
    </location>
</feature>
<dbReference type="SMART" id="SM00542">
    <property type="entry name" value="FYRC"/>
    <property type="match status" value="1"/>
</dbReference>
<name>A0ABD2L0C8_9BILA</name>
<feature type="compositionally biased region" description="Low complexity" evidence="16">
    <location>
        <begin position="1057"/>
        <end position="1072"/>
    </location>
</feature>
<dbReference type="Pfam" id="PF05964">
    <property type="entry name" value="FYRN"/>
    <property type="match status" value="1"/>
</dbReference>
<dbReference type="SUPFAM" id="SSF57903">
    <property type="entry name" value="FYVE/PHD zinc finger"/>
    <property type="match status" value="4"/>
</dbReference>
<organism evidence="21 22">
    <name type="scientific">Heterodera trifolii</name>
    <dbReference type="NCBI Taxonomy" id="157864"/>
    <lineage>
        <taxon>Eukaryota</taxon>
        <taxon>Metazoa</taxon>
        <taxon>Ecdysozoa</taxon>
        <taxon>Nematoda</taxon>
        <taxon>Chromadorea</taxon>
        <taxon>Rhabditida</taxon>
        <taxon>Tylenchina</taxon>
        <taxon>Tylenchomorpha</taxon>
        <taxon>Tylenchoidea</taxon>
        <taxon>Heteroderidae</taxon>
        <taxon>Heteroderinae</taxon>
        <taxon>Heterodera</taxon>
    </lineage>
</organism>
<evidence type="ECO:0000256" key="6">
    <source>
        <dbReference type="ARBA" id="ARBA00022723"/>
    </source>
</evidence>
<feature type="region of interest" description="Disordered" evidence="16">
    <location>
        <begin position="935"/>
        <end position="980"/>
    </location>
</feature>
<dbReference type="SMART" id="SM00508">
    <property type="entry name" value="PostSET"/>
    <property type="match status" value="1"/>
</dbReference>
<evidence type="ECO:0000256" key="11">
    <source>
        <dbReference type="ARBA" id="ARBA00023015"/>
    </source>
</evidence>
<feature type="domain" description="PHD-type" evidence="17">
    <location>
        <begin position="465"/>
        <end position="515"/>
    </location>
</feature>
<evidence type="ECO:0000256" key="7">
    <source>
        <dbReference type="ARBA" id="ARBA00022737"/>
    </source>
</evidence>
<dbReference type="PANTHER" id="PTHR45888">
    <property type="entry name" value="HL01030P-RELATED"/>
    <property type="match status" value="1"/>
</dbReference>
<evidence type="ECO:0000256" key="12">
    <source>
        <dbReference type="ARBA" id="ARBA00023163"/>
    </source>
</evidence>
<keyword evidence="7" id="KW-0677">Repeat</keyword>
<keyword evidence="11" id="KW-0805">Transcription regulation</keyword>
<dbReference type="EMBL" id="JBICBT010000590">
    <property type="protein sequence ID" value="KAL3108613.1"/>
    <property type="molecule type" value="Genomic_DNA"/>
</dbReference>
<feature type="region of interest" description="Disordered" evidence="16">
    <location>
        <begin position="1280"/>
        <end position="1389"/>
    </location>
</feature>
<evidence type="ECO:0000259" key="17">
    <source>
        <dbReference type="PROSITE" id="PS50016"/>
    </source>
</evidence>
<dbReference type="PANTHER" id="PTHR45888:SF6">
    <property type="entry name" value="HL01030P-RELATED"/>
    <property type="match status" value="1"/>
</dbReference>
<evidence type="ECO:0000259" key="19">
    <source>
        <dbReference type="PROSITE" id="PS50868"/>
    </source>
</evidence>
<feature type="compositionally biased region" description="Polar residues" evidence="16">
    <location>
        <begin position="1373"/>
        <end position="1389"/>
    </location>
</feature>
<dbReference type="Gene3D" id="1.10.30.10">
    <property type="entry name" value="High mobility group box domain"/>
    <property type="match status" value="1"/>
</dbReference>
<feature type="coiled-coil region" evidence="15">
    <location>
        <begin position="1209"/>
        <end position="1243"/>
    </location>
</feature>
<dbReference type="SMART" id="SM00317">
    <property type="entry name" value="SET"/>
    <property type="match status" value="1"/>
</dbReference>
<comment type="subcellular location">
    <subcellularLocation>
        <location evidence="1">Nucleus</location>
    </subcellularLocation>
</comment>
<dbReference type="InterPro" id="IPR001214">
    <property type="entry name" value="SET_dom"/>
</dbReference>
<dbReference type="Gene3D" id="3.30.160.360">
    <property type="match status" value="1"/>
</dbReference>
<evidence type="ECO:0000256" key="10">
    <source>
        <dbReference type="ARBA" id="ARBA00022853"/>
    </source>
</evidence>
<keyword evidence="13" id="KW-0539">Nucleus</keyword>
<keyword evidence="8 14" id="KW-0863">Zinc-finger</keyword>
<dbReference type="InterPro" id="IPR036910">
    <property type="entry name" value="HMG_box_dom_sf"/>
</dbReference>
<feature type="domain" description="PHD-type" evidence="20">
    <location>
        <begin position="2084"/>
        <end position="2195"/>
    </location>
</feature>
<comment type="caution">
    <text evidence="21">The sequence shown here is derived from an EMBL/GenBank/DDBJ whole genome shotgun (WGS) entry which is preliminary data.</text>
</comment>
<evidence type="ECO:0000256" key="13">
    <source>
        <dbReference type="ARBA" id="ARBA00023242"/>
    </source>
</evidence>
<dbReference type="CDD" id="cd15514">
    <property type="entry name" value="PHD6_KMT2C_like"/>
    <property type="match status" value="1"/>
</dbReference>
<dbReference type="InterPro" id="IPR019787">
    <property type="entry name" value="Znf_PHD-finger"/>
</dbReference>
<evidence type="ECO:0000313" key="22">
    <source>
        <dbReference type="Proteomes" id="UP001620626"/>
    </source>
</evidence>
<feature type="region of interest" description="Disordered" evidence="16">
    <location>
        <begin position="146"/>
        <end position="165"/>
    </location>
</feature>
<protein>
    <recommendedName>
        <fullName evidence="23">Histone-lysine N-methyltransferase</fullName>
    </recommendedName>
</protein>
<dbReference type="GO" id="GO:0005700">
    <property type="term" value="C:polytene chromosome"/>
    <property type="evidence" value="ECO:0007669"/>
    <property type="project" value="UniProtKB-ARBA"/>
</dbReference>
<feature type="compositionally biased region" description="Low complexity" evidence="16">
    <location>
        <begin position="216"/>
        <end position="232"/>
    </location>
</feature>
<dbReference type="GO" id="GO:0032259">
    <property type="term" value="P:methylation"/>
    <property type="evidence" value="ECO:0007669"/>
    <property type="project" value="UniProtKB-KW"/>
</dbReference>
<dbReference type="InterPro" id="IPR046341">
    <property type="entry name" value="SET_dom_sf"/>
</dbReference>
<evidence type="ECO:0000256" key="15">
    <source>
        <dbReference type="SAM" id="Coils"/>
    </source>
</evidence>
<dbReference type="GO" id="GO:0008168">
    <property type="term" value="F:methyltransferase activity"/>
    <property type="evidence" value="ECO:0007669"/>
    <property type="project" value="UniProtKB-KW"/>
</dbReference>
<evidence type="ECO:0000259" key="20">
    <source>
        <dbReference type="PROSITE" id="PS51805"/>
    </source>
</evidence>
<dbReference type="PROSITE" id="PS50016">
    <property type="entry name" value="ZF_PHD_2"/>
    <property type="match status" value="3"/>
</dbReference>
<keyword evidence="15" id="KW-0175">Coiled coil</keyword>
<keyword evidence="9" id="KW-0862">Zinc</keyword>
<sequence length="2653" mass="292562">MDDLIPSSAPSSSSIFASTNKKKKRIDSVALALANRMSSSLSAGSTLSFVNSTNPGPSTVDAQVSQCSVCRLALDGSTTAKTCPMCKRRVHAECVASDAATASFFEPNTCAACCSKSSFSPLLVANDALLSSSSVAAAELTAAAPADEHSMRSQSLGAGVGHGQQTAGDTQCAATALLEGMVDFCAAVRPSSRGAVRDRMALAEQQRQFSAGGCVSSPRPSSGTPTSRSSTPLFPQDGECSDNDEYHPPGTIVRRTESTRGGRGKGRKPTSATLHRQSSTSMRTRSFGKPPSSVASTYTAKFDAHFKAEEKPGGKKSRGNASKGKGGNRGRRPAGAGGGRGSKLVSMYANALTAAAAATASGTTASQREHSSATTVDERRKEEDGGGSSNVTDKEYIRTCVVTSLEDKFMTEVSMCLVCGSIGRGTEGSMITCSCCAQSFHTYCVLMHDKLNPTVMKRGWRCLDCTVCEGCGNGEDEPNLLLCDECDISYHTYCLEPPLDCIPRGSWRCKWCATCSRCGAQIKFVSDMQRLEGFCEICYSLRKCVKCQAPYEIGDLMLKCGRCLRWLHARCEGLTTEEQAENAAENAFRCSFCRPQIFHDASNVPVVVDNVMVSKSMVDQIQGISNIRKLAGLANFGEHYGNIARSVSCEQDDMELSDELQEQLIASVFAGRGRGCGSGGGRGGGPGRRMLKMGVGGFYVRTPKSRLPFLMGSGANMTPMNSTEDEQQQQMMGANMLEEDLGPNGKPRIRRPRKLKRPLLEDAYPPQIQESFFGVSAVDSRTLAEQTVDEPILGDYKKVLPVVSGTKFASELSEHSAELLRTEQEMDMLGDIPLVENIMDGLDMEGLDFSDLIVGEEDEPMTVESSSNTIDPISDGYNAGSSSNLVAHSVVSEVFSPSSCSSIRTPSRVFEPGPPPMAAAPSSAATAVFLQQNNAPPQPPIGQQQQTIDNGDGGGKMVDQQQKQSASALTTERWEEDEPLGDKATKAAVLYANVHHTYLKDKFPIWTDRVRMISRIWRDLNPEKRQEFVEWARKNRANCPTIRRRGRRTISTEVAHNQQQQMGQQGATQNQQPPTPRTAPVLIGQQQPDAPFKVGAAKAMGMVIKEEQKQPGPMLHHQQQHRELMSPQHLASSSATTTIPNPLNNNRQPPPFAAMEPTKQCGNNAATGTSTTIHHHNLSSSAVASSSVPFNPPMLPAAGVHTQKRQQQSMDLEQDFKVQEARLEQLKKDKRALAARQRLLQKKTHPMAPEEANRHAEEVRAVQNNFEVAKKALQVHQRLVDKQRQRLKEQQQKQSQAMSAQSTSMLADSIASNNTTTSNMTGTQHPSVMGQQQHSQQRQQKLMMVIDQQQQQLPTQKHQLQQQQKVVAERSRPPSTTSNVQQHQQQPATSGFLSSMHPVEQQQKMATQTAEHVRQQQRQQSVATPTLDEQKPIIGVGQQQQQVKGTRGRKRKKPLPENVRSSVLGGVPFTALGTQLERDVYETVDILVGFVAAKMDSCGSSSAPADDTLLVQKILSQQNSNNNNAINAVAQQQIGKVKKRRQTQTKTRSQPDTTNELDLIQERIKKTVELIPPINNYMEQYQANDKQMMKYPDQSALPDHEGSEPPLHGNATGEYTLPFMPDYYDELETVREYIDEESLLPPTMGEICWNVDLDALAAKDTEAPSPSAVNGENSDDVKDFPPVACLSVTSAGGNNDEDEQLLNFLSIDQIGNRSKIVKSVTLLGAPGPSQETPLEPHWSRFDEEPRDLDRMVDVVLTVDPSVMPRDEFVDSLCQILGIPHIDHITELDTPPYTPDSPRNDGGGGYYQHQALAEHNSINQQQQKLYYQHHQQTIKRENGETTVGTELAAMDRNNGQGNGGGTICKNCNSVIPPGKTPIDDTHGRLGLLSESKDEKIHFCSMQCYYKFLALYRIPLSVESLEMAERYVDNVTLETLRQISADNFAKRINAGLTPQAKFLGEQQQHSSGAAVSASVVQTATTSGANSTTTVTAATVTIDGGAAVAQREYLIKSSELPALLMIQQSMEKKRVAQALHDGGFKWRGFGWNICDTTLVQSFRRQYDGTKQQFAAVHLQTNEKRMNWSEDSRQCSFCEQIGDGDQRLTGRLLNVDANKWVHVNCALWSAEVHVAEDGGLINVEAALRRAKVTECRLCGLKGASIRCYKLDCANNELAFHLICAKHSHGHFVKDKTFFCAEHDIRSDAVVTDLSALRRLFVQRDENQLLSKIFNHSYRTEMVMRVGSLIFHRIGQLLPDQLKAFTTEEHIFPVGYRVTRLFWSTCDFNDRVRYECAVVDGDGKPEFHVKNVDHENATTTETGSQQQTLQEQSALSPTTAWAKILHAIADFRAKNSSHVLRFFPKQMSGEYLFGFLEPSISKMLESLPGIDQLYTYTFKHGGTPLMDLPLAENPSGCARCEPCFRTLVKQRHRPIISNSPKKSIASSATVFGSDAVVSREGRSTRNNSARFVLSAKFDQEMLRAYRASGISERMLFQTPYLRSNDMAQLVVQYREMKRECKSNVYLARSKIQGMGLYAKRDLDMNQMIIEYIGELIRNEVCEIRQSRYIEQNRGEYMFRIDCDWVVDATMAGGLARYINHSCDPNCGTKILPVNDEKKVVIFANRPIKAGEELTYDYQFDIEETGKKIPCLCGAPNCVKWMN</sequence>
<dbReference type="InterPro" id="IPR003616">
    <property type="entry name" value="Post-SET_dom"/>
</dbReference>
<feature type="domain" description="PHD-type" evidence="17">
    <location>
        <begin position="413"/>
        <end position="468"/>
    </location>
</feature>
<feature type="compositionally biased region" description="Polar residues" evidence="16">
    <location>
        <begin position="959"/>
        <end position="970"/>
    </location>
</feature>
<dbReference type="InterPro" id="IPR034732">
    <property type="entry name" value="EPHD"/>
</dbReference>
<dbReference type="InterPro" id="IPR003889">
    <property type="entry name" value="FYrich_C"/>
</dbReference>
<feature type="domain" description="Post-SET" evidence="19">
    <location>
        <begin position="2637"/>
        <end position="2653"/>
    </location>
</feature>
<feature type="region of interest" description="Disordered" evidence="16">
    <location>
        <begin position="359"/>
        <end position="390"/>
    </location>
</feature>
<reference evidence="21 22" key="1">
    <citation type="submission" date="2024-10" db="EMBL/GenBank/DDBJ databases">
        <authorList>
            <person name="Kim D."/>
        </authorList>
    </citation>
    <scope>NUCLEOTIDE SEQUENCE [LARGE SCALE GENOMIC DNA]</scope>
    <source>
        <strain evidence="21">BH-2024</strain>
    </source>
</reference>
<dbReference type="PROSITE" id="PS50868">
    <property type="entry name" value="POST_SET"/>
    <property type="match status" value="1"/>
</dbReference>
<evidence type="ECO:0000256" key="4">
    <source>
        <dbReference type="ARBA" id="ARBA00022679"/>
    </source>
</evidence>
<dbReference type="Pfam" id="PF05965">
    <property type="entry name" value="FYRC"/>
    <property type="match status" value="1"/>
</dbReference>